<accession>A0ABD0J2C2</accession>
<feature type="compositionally biased region" description="Acidic residues" evidence="1">
    <location>
        <begin position="107"/>
        <end position="120"/>
    </location>
</feature>
<dbReference type="AlphaFoldDB" id="A0ABD0J2C2"/>
<evidence type="ECO:0000313" key="2">
    <source>
        <dbReference type="EMBL" id="KAK7449156.1"/>
    </source>
</evidence>
<feature type="compositionally biased region" description="Polar residues" evidence="1">
    <location>
        <begin position="58"/>
        <end position="67"/>
    </location>
</feature>
<comment type="caution">
    <text evidence="2">The sequence shown here is derived from an EMBL/GenBank/DDBJ whole genome shotgun (WGS) entry which is preliminary data.</text>
</comment>
<gene>
    <name evidence="2" type="ORF">BaRGS_00040045</name>
</gene>
<dbReference type="EMBL" id="JACVVK020000753">
    <property type="protein sequence ID" value="KAK7449156.1"/>
    <property type="molecule type" value="Genomic_DNA"/>
</dbReference>
<name>A0ABD0J2C2_9CAEN</name>
<keyword evidence="3" id="KW-1185">Reference proteome</keyword>
<dbReference type="Proteomes" id="UP001519460">
    <property type="component" value="Unassembled WGS sequence"/>
</dbReference>
<feature type="compositionally biased region" description="Polar residues" evidence="1">
    <location>
        <begin position="1"/>
        <end position="12"/>
    </location>
</feature>
<reference evidence="2 3" key="1">
    <citation type="journal article" date="2023" name="Sci. Data">
        <title>Genome assembly of the Korean intertidal mud-creeper Batillaria attramentaria.</title>
        <authorList>
            <person name="Patra A.K."/>
            <person name="Ho P.T."/>
            <person name="Jun S."/>
            <person name="Lee S.J."/>
            <person name="Kim Y."/>
            <person name="Won Y.J."/>
        </authorList>
    </citation>
    <scope>NUCLEOTIDE SEQUENCE [LARGE SCALE GENOMIC DNA]</scope>
    <source>
        <strain evidence="2">Wonlab-2016</strain>
    </source>
</reference>
<feature type="region of interest" description="Disordered" evidence="1">
    <location>
        <begin position="1"/>
        <end position="77"/>
    </location>
</feature>
<sequence length="155" mass="17043">MTRLTAESVSHSADTDTTRKRQEHGGAVNTAKVTAQNGSGKPIPSTPHIVKLEGLTPVESSPTQPHNNAGDAMKQTPLTSTHISITPEERMPLKQEEKVVAPMAEMENSEETAMEDIDLGDGEGVRNLRRTLSKKIKAKETMDHIEDRWVEVMHP</sequence>
<feature type="region of interest" description="Disordered" evidence="1">
    <location>
        <begin position="101"/>
        <end position="120"/>
    </location>
</feature>
<proteinExistence type="predicted"/>
<protein>
    <submittedName>
        <fullName evidence="2">Uncharacterized protein</fullName>
    </submittedName>
</protein>
<organism evidence="2 3">
    <name type="scientific">Batillaria attramentaria</name>
    <dbReference type="NCBI Taxonomy" id="370345"/>
    <lineage>
        <taxon>Eukaryota</taxon>
        <taxon>Metazoa</taxon>
        <taxon>Spiralia</taxon>
        <taxon>Lophotrochozoa</taxon>
        <taxon>Mollusca</taxon>
        <taxon>Gastropoda</taxon>
        <taxon>Caenogastropoda</taxon>
        <taxon>Sorbeoconcha</taxon>
        <taxon>Cerithioidea</taxon>
        <taxon>Batillariidae</taxon>
        <taxon>Batillaria</taxon>
    </lineage>
</organism>
<evidence type="ECO:0000313" key="3">
    <source>
        <dbReference type="Proteomes" id="UP001519460"/>
    </source>
</evidence>
<evidence type="ECO:0000256" key="1">
    <source>
        <dbReference type="SAM" id="MobiDB-lite"/>
    </source>
</evidence>
<feature type="compositionally biased region" description="Basic and acidic residues" evidence="1">
    <location>
        <begin position="13"/>
        <end position="24"/>
    </location>
</feature>